<feature type="modified residue" description="N6-(pyridoxal phosphate)lysine" evidence="7">
    <location>
        <position position="264"/>
    </location>
</feature>
<evidence type="ECO:0000256" key="8">
    <source>
        <dbReference type="SAM" id="Coils"/>
    </source>
</evidence>
<dbReference type="SUPFAM" id="SSF53383">
    <property type="entry name" value="PLP-dependent transferases"/>
    <property type="match status" value="1"/>
</dbReference>
<dbReference type="RefSeq" id="WP_004319026.1">
    <property type="nucleotide sequence ID" value="NZ_CP012543.1"/>
</dbReference>
<dbReference type="PANTHER" id="PTHR43713">
    <property type="entry name" value="GLUTAMATE-1-SEMIALDEHYDE 2,1-AMINOMUTASE"/>
    <property type="match status" value="1"/>
</dbReference>
<dbReference type="EMBL" id="CP012543">
    <property type="protein sequence ID" value="QCD47181.1"/>
    <property type="molecule type" value="Genomic_DNA"/>
</dbReference>
<keyword evidence="8" id="KW-0175">Coiled coil</keyword>
<dbReference type="Proteomes" id="UP000502377">
    <property type="component" value="Chromosome"/>
</dbReference>
<comment type="similarity">
    <text evidence="3 7">Belongs to the class-III pyridoxal-phosphate-dependent aminotransferase family. HemL subfamily.</text>
</comment>
<evidence type="ECO:0000313" key="9">
    <source>
        <dbReference type="EMBL" id="QCD47181.1"/>
    </source>
</evidence>
<accession>A0A6G5QNH1</accession>
<comment type="catalytic activity">
    <reaction evidence="7">
        <text>(S)-4-amino-5-oxopentanoate = 5-aminolevulinate</text>
        <dbReference type="Rhea" id="RHEA:14265"/>
        <dbReference type="ChEBI" id="CHEBI:57501"/>
        <dbReference type="ChEBI" id="CHEBI:356416"/>
        <dbReference type="EC" id="5.4.3.8"/>
    </reaction>
</comment>
<sequence length="471" mass="50851">MTNKEAFELAKKYIPGGVDSPVRAFGSVGGEPFVVERGEGAYLVDIEGKRYLDFIQSWGPLIFGHCDPDIENAVIATAKKGLSFGAPSNLETRLAKLICDEFKNVEKVRFVSSGTEATMSAIRVARGFSGKDGLIKFEGCYHGHSDALLVKAGSGATTYGNASSGGVPADVVKNTYLARYNDIESVRAIFEANKGKIGALIIEPIAGNMGLVPADNEFLRVLRMLCDENGAVLIFDEVMSGFRASRHGSLEFNDIEADLVTFGKVIGGGCPAAAFGGKAAIMDCLSPEGTVYQAGTLSGNPVAMAAGIASLSKIFADNELYERLNKLAVLLAHGLKSVAVKHGIALQTTVRGSMFGFFFTASEVKNYDDALKSDTKLYAKFHAKMLKKGVYLAPSQFETGFICAAMNEEDIRFAVRAADESFDEISAEMAGDNEKMREIKARITELEERLKEARQEREAIQEQIKNSWGFA</sequence>
<dbReference type="GO" id="GO:0008483">
    <property type="term" value="F:transaminase activity"/>
    <property type="evidence" value="ECO:0007669"/>
    <property type="project" value="UniProtKB-KW"/>
</dbReference>
<keyword evidence="9" id="KW-0032">Aminotransferase</keyword>
<name>A0A6G5QNH1_CAMRE</name>
<dbReference type="GO" id="GO:0006782">
    <property type="term" value="P:protoporphyrinogen IX biosynthetic process"/>
    <property type="evidence" value="ECO:0007669"/>
    <property type="project" value="UniProtKB-UniRule"/>
</dbReference>
<comment type="subcellular location">
    <subcellularLocation>
        <location evidence="7">Cytoplasm</location>
    </subcellularLocation>
</comment>
<dbReference type="InterPro" id="IPR004639">
    <property type="entry name" value="4pyrrol_synth_GluAld_NH2Trfase"/>
</dbReference>
<organism evidence="9 10">
    <name type="scientific">Campylobacter rectus</name>
    <name type="common">Wolinella recta</name>
    <dbReference type="NCBI Taxonomy" id="203"/>
    <lineage>
        <taxon>Bacteria</taxon>
        <taxon>Pseudomonadati</taxon>
        <taxon>Campylobacterota</taxon>
        <taxon>Epsilonproteobacteria</taxon>
        <taxon>Campylobacterales</taxon>
        <taxon>Campylobacteraceae</taxon>
        <taxon>Campylobacter</taxon>
    </lineage>
</organism>
<dbReference type="FunFam" id="3.40.640.10:FF:000021">
    <property type="entry name" value="Glutamate-1-semialdehyde 2,1-aminomutase"/>
    <property type="match status" value="1"/>
</dbReference>
<evidence type="ECO:0000256" key="1">
    <source>
        <dbReference type="ARBA" id="ARBA00001933"/>
    </source>
</evidence>
<dbReference type="GO" id="GO:0005737">
    <property type="term" value="C:cytoplasm"/>
    <property type="evidence" value="ECO:0007669"/>
    <property type="project" value="UniProtKB-SubCell"/>
</dbReference>
<dbReference type="InterPro" id="IPR015421">
    <property type="entry name" value="PyrdxlP-dep_Trfase_major"/>
</dbReference>
<comment type="subunit">
    <text evidence="7">Homodimer.</text>
</comment>
<keyword evidence="6 7" id="KW-0627">Porphyrin biosynthesis</keyword>
<dbReference type="InterPro" id="IPR015424">
    <property type="entry name" value="PyrdxlP-dep_Trfase"/>
</dbReference>
<dbReference type="Pfam" id="PF00202">
    <property type="entry name" value="Aminotran_3"/>
    <property type="match status" value="1"/>
</dbReference>
<evidence type="ECO:0000256" key="2">
    <source>
        <dbReference type="ARBA" id="ARBA00004819"/>
    </source>
</evidence>
<dbReference type="GO" id="GO:0030170">
    <property type="term" value="F:pyridoxal phosphate binding"/>
    <property type="evidence" value="ECO:0007669"/>
    <property type="project" value="InterPro"/>
</dbReference>
<keyword evidence="5 7" id="KW-0413">Isomerase</keyword>
<evidence type="ECO:0000256" key="6">
    <source>
        <dbReference type="ARBA" id="ARBA00023244"/>
    </source>
</evidence>
<dbReference type="UniPathway" id="UPA00251">
    <property type="reaction ID" value="UER00317"/>
</dbReference>
<reference evidence="9 10" key="1">
    <citation type="submission" date="2016-07" db="EMBL/GenBank/DDBJ databases">
        <title>Comparative genomics of the Campylobacter concisus group.</title>
        <authorList>
            <person name="Miller W.G."/>
            <person name="Yee E."/>
            <person name="Chapman M.H."/>
            <person name="Huynh S."/>
            <person name="Bono J.L."/>
            <person name="On S.L.W."/>
            <person name="StLeger J."/>
            <person name="Foster G."/>
            <person name="Parker C.T."/>
        </authorList>
    </citation>
    <scope>NUCLEOTIDE SEQUENCE [LARGE SCALE GENOMIC DNA]</scope>
    <source>
        <strain evidence="9 10">ATCC 33238</strain>
    </source>
</reference>
<proteinExistence type="inferred from homology"/>
<dbReference type="NCBIfam" id="TIGR00713">
    <property type="entry name" value="hemL"/>
    <property type="match status" value="1"/>
</dbReference>
<keyword evidence="7" id="KW-0963">Cytoplasm</keyword>
<evidence type="ECO:0000313" key="10">
    <source>
        <dbReference type="Proteomes" id="UP000502377"/>
    </source>
</evidence>
<dbReference type="PROSITE" id="PS00600">
    <property type="entry name" value="AA_TRANSFER_CLASS_3"/>
    <property type="match status" value="1"/>
</dbReference>
<dbReference type="Gene3D" id="3.90.1150.10">
    <property type="entry name" value="Aspartate Aminotransferase, domain 1"/>
    <property type="match status" value="1"/>
</dbReference>
<feature type="coiled-coil region" evidence="8">
    <location>
        <begin position="429"/>
        <end position="466"/>
    </location>
</feature>
<protein>
    <recommendedName>
        <fullName evidence="7">Glutamate-1-semialdehyde 2,1-aminomutase</fullName>
        <shortName evidence="7">GSA</shortName>
        <ecNumber evidence="7">5.4.3.8</ecNumber>
    </recommendedName>
    <alternativeName>
        <fullName evidence="7">Glutamate-1-semialdehyde aminotransferase</fullName>
        <shortName evidence="7">GSA-AT</shortName>
    </alternativeName>
</protein>
<dbReference type="AlphaFoldDB" id="A0A6G5QNH1"/>
<dbReference type="Gene3D" id="3.40.640.10">
    <property type="entry name" value="Type I PLP-dependent aspartate aminotransferase-like (Major domain)"/>
    <property type="match status" value="1"/>
</dbReference>
<dbReference type="InterPro" id="IPR049704">
    <property type="entry name" value="Aminotrans_3_PPA_site"/>
</dbReference>
<dbReference type="NCBIfam" id="NF000818">
    <property type="entry name" value="PRK00062.1"/>
    <property type="match status" value="1"/>
</dbReference>
<dbReference type="CDD" id="cd00610">
    <property type="entry name" value="OAT_like"/>
    <property type="match status" value="1"/>
</dbReference>
<dbReference type="InterPro" id="IPR015422">
    <property type="entry name" value="PyrdxlP-dep_Trfase_small"/>
</dbReference>
<evidence type="ECO:0000256" key="7">
    <source>
        <dbReference type="HAMAP-Rule" id="MF_00375"/>
    </source>
</evidence>
<dbReference type="HAMAP" id="MF_00375">
    <property type="entry name" value="HemL_aminotrans_3"/>
    <property type="match status" value="1"/>
</dbReference>
<evidence type="ECO:0000256" key="4">
    <source>
        <dbReference type="ARBA" id="ARBA00022898"/>
    </source>
</evidence>
<dbReference type="GO" id="GO:0042286">
    <property type="term" value="F:glutamate-1-semialdehyde 2,1-aminomutase activity"/>
    <property type="evidence" value="ECO:0007669"/>
    <property type="project" value="UniProtKB-UniRule"/>
</dbReference>
<dbReference type="KEGG" id="crx:CRECT_1545"/>
<dbReference type="PANTHER" id="PTHR43713:SF3">
    <property type="entry name" value="GLUTAMATE-1-SEMIALDEHYDE 2,1-AMINOMUTASE 1, CHLOROPLASTIC-RELATED"/>
    <property type="match status" value="1"/>
</dbReference>
<evidence type="ECO:0000256" key="5">
    <source>
        <dbReference type="ARBA" id="ARBA00023235"/>
    </source>
</evidence>
<dbReference type="EC" id="5.4.3.8" evidence="7"/>
<comment type="cofactor">
    <cofactor evidence="1 7">
        <name>pyridoxal 5'-phosphate</name>
        <dbReference type="ChEBI" id="CHEBI:597326"/>
    </cofactor>
</comment>
<comment type="pathway">
    <text evidence="2">Porphyrin-containing compound metabolism; protoporphyrin-IX biosynthesis; 5-aminolevulinate from L-glutamyl-tRNA(Glu): step 2/2.</text>
</comment>
<keyword evidence="4 7" id="KW-0663">Pyridoxal phosphate</keyword>
<gene>
    <name evidence="7 9" type="primary">hemL</name>
    <name evidence="9" type="ORF">CRECT_1545</name>
</gene>
<evidence type="ECO:0000256" key="3">
    <source>
        <dbReference type="ARBA" id="ARBA00008981"/>
    </source>
</evidence>
<dbReference type="InterPro" id="IPR005814">
    <property type="entry name" value="Aminotrans_3"/>
</dbReference>
<keyword evidence="9" id="KW-0808">Transferase</keyword>